<protein>
    <recommendedName>
        <fullName evidence="6">3-isopropylmalate dehydratase</fullName>
        <ecNumber evidence="6">4.2.1.33</ecNumber>
    </recommendedName>
</protein>
<dbReference type="NCBIfam" id="NF002458">
    <property type="entry name" value="PRK01641.1"/>
    <property type="match status" value="1"/>
</dbReference>
<evidence type="ECO:0000256" key="4">
    <source>
        <dbReference type="ARBA" id="ARBA00009845"/>
    </source>
</evidence>
<comment type="function">
    <text evidence="2">Catalyzes the isomerization between 2-isopropylmalate and 3-isopropylmalate, via the formation of 2-isopropylmaleate.</text>
</comment>
<evidence type="ECO:0000256" key="8">
    <source>
        <dbReference type="ARBA" id="ARBA00022605"/>
    </source>
</evidence>
<keyword evidence="9" id="KW-0456">Lyase</keyword>
<dbReference type="InterPro" id="IPR004431">
    <property type="entry name" value="3-IsopropMal_deHydase_ssu"/>
</dbReference>
<sequence>MKAFDVCTGHAAVIERNDIDTDVIVRIERIAQLKRGEFAPWAFEIWRYRPDGSENPDFVLNQEPFRSANILIAGRNFGCGSSREMAVWALDEFGIRCVIAPSFGDIFHNNCLQIGVLPVRLSAERIEPFAAAARQEIPITVDLRDCAVRLPDGTSATFTLPESQRTALLSGLDDVDMAVAREDRIAAFQAADRQRRPWAYPR</sequence>
<dbReference type="Pfam" id="PF00694">
    <property type="entry name" value="Aconitase_C"/>
    <property type="match status" value="1"/>
</dbReference>
<evidence type="ECO:0000256" key="9">
    <source>
        <dbReference type="ARBA" id="ARBA00023239"/>
    </source>
</evidence>
<evidence type="ECO:0000256" key="7">
    <source>
        <dbReference type="ARBA" id="ARBA00022430"/>
    </source>
</evidence>
<dbReference type="PANTHER" id="PTHR43345">
    <property type="entry name" value="3-ISOPROPYLMALATE DEHYDRATASE SMALL SUBUNIT 2-RELATED-RELATED"/>
    <property type="match status" value="1"/>
</dbReference>
<dbReference type="InterPro" id="IPR015928">
    <property type="entry name" value="Aconitase/3IPM_dehydase_swvl"/>
</dbReference>
<dbReference type="GO" id="GO:0003861">
    <property type="term" value="F:3-isopropylmalate dehydratase activity"/>
    <property type="evidence" value="ECO:0007669"/>
    <property type="project" value="UniProtKB-EC"/>
</dbReference>
<evidence type="ECO:0000313" key="13">
    <source>
        <dbReference type="Proteomes" id="UP000216857"/>
    </source>
</evidence>
<dbReference type="Gene3D" id="3.20.19.10">
    <property type="entry name" value="Aconitase, domain 4"/>
    <property type="match status" value="1"/>
</dbReference>
<comment type="subunit">
    <text evidence="5">Heterodimer of LeuC and LeuD.</text>
</comment>
<evidence type="ECO:0000256" key="6">
    <source>
        <dbReference type="ARBA" id="ARBA00011998"/>
    </source>
</evidence>
<dbReference type="InterPro" id="IPR000573">
    <property type="entry name" value="AconitaseA/IPMdHydase_ssu_swvl"/>
</dbReference>
<comment type="catalytic activity">
    <reaction evidence="1">
        <text>(2R,3S)-3-isopropylmalate = (2S)-2-isopropylmalate</text>
        <dbReference type="Rhea" id="RHEA:32287"/>
        <dbReference type="ChEBI" id="CHEBI:1178"/>
        <dbReference type="ChEBI" id="CHEBI:35121"/>
        <dbReference type="EC" id="4.2.1.33"/>
    </reaction>
</comment>
<dbReference type="Proteomes" id="UP000216857">
    <property type="component" value="Unassembled WGS sequence"/>
</dbReference>
<evidence type="ECO:0000256" key="10">
    <source>
        <dbReference type="ARBA" id="ARBA00023304"/>
    </source>
</evidence>
<comment type="pathway">
    <text evidence="3">Amino-acid biosynthesis; L-leucine biosynthesis; L-leucine from 3-methyl-2-oxobutanoate: step 2/4.</text>
</comment>
<feature type="domain" description="Aconitase A/isopropylmalate dehydratase small subunit swivel" evidence="11">
    <location>
        <begin position="16"/>
        <end position="123"/>
    </location>
</feature>
<evidence type="ECO:0000259" key="11">
    <source>
        <dbReference type="Pfam" id="PF00694"/>
    </source>
</evidence>
<evidence type="ECO:0000256" key="2">
    <source>
        <dbReference type="ARBA" id="ARBA00002695"/>
    </source>
</evidence>
<keyword evidence="13" id="KW-1185">Reference proteome</keyword>
<dbReference type="InterPro" id="IPR033940">
    <property type="entry name" value="IPMI_Swivel"/>
</dbReference>
<keyword evidence="8" id="KW-0028">Amino-acid biosynthesis</keyword>
<dbReference type="SUPFAM" id="SSF52016">
    <property type="entry name" value="LeuD/IlvD-like"/>
    <property type="match status" value="1"/>
</dbReference>
<dbReference type="CDD" id="cd01577">
    <property type="entry name" value="IPMI_Swivel"/>
    <property type="match status" value="1"/>
</dbReference>
<organism evidence="12 13">
    <name type="scientific">Bordetella genomosp. 9</name>
    <dbReference type="NCBI Taxonomy" id="1416803"/>
    <lineage>
        <taxon>Bacteria</taxon>
        <taxon>Pseudomonadati</taxon>
        <taxon>Pseudomonadota</taxon>
        <taxon>Betaproteobacteria</taxon>
        <taxon>Burkholderiales</taxon>
        <taxon>Alcaligenaceae</taxon>
        <taxon>Bordetella</taxon>
    </lineage>
</organism>
<dbReference type="GO" id="GO:0009316">
    <property type="term" value="C:3-isopropylmalate dehydratase complex"/>
    <property type="evidence" value="ECO:0007669"/>
    <property type="project" value="InterPro"/>
</dbReference>
<comment type="caution">
    <text evidence="12">The sequence shown here is derived from an EMBL/GenBank/DDBJ whole genome shotgun (WGS) entry which is preliminary data.</text>
</comment>
<reference evidence="12" key="1">
    <citation type="submission" date="2017-05" db="EMBL/GenBank/DDBJ databases">
        <title>Complete and WGS of Bordetella genogroups.</title>
        <authorList>
            <person name="Spilker T."/>
            <person name="Lipuma J."/>
        </authorList>
    </citation>
    <scope>NUCLEOTIDE SEQUENCE</scope>
    <source>
        <strain evidence="12">AU21707</strain>
    </source>
</reference>
<dbReference type="InterPro" id="IPR050075">
    <property type="entry name" value="LeuD"/>
</dbReference>
<dbReference type="UniPathway" id="UPA00048">
    <property type="reaction ID" value="UER00071"/>
</dbReference>
<dbReference type="AlphaFoldDB" id="A0A261R313"/>
<dbReference type="GO" id="GO:0009098">
    <property type="term" value="P:L-leucine biosynthetic process"/>
    <property type="evidence" value="ECO:0007669"/>
    <property type="project" value="UniProtKB-UniPathway"/>
</dbReference>
<evidence type="ECO:0000256" key="5">
    <source>
        <dbReference type="ARBA" id="ARBA00011271"/>
    </source>
</evidence>
<dbReference type="EC" id="4.2.1.33" evidence="6"/>
<dbReference type="OrthoDB" id="9777465at2"/>
<keyword evidence="10" id="KW-0100">Branched-chain amino acid biosynthesis</keyword>
<comment type="similarity">
    <text evidence="4">Belongs to the LeuD family. LeuD type 1 subfamily.</text>
</comment>
<evidence type="ECO:0000256" key="3">
    <source>
        <dbReference type="ARBA" id="ARBA00004729"/>
    </source>
</evidence>
<gene>
    <name evidence="12" type="ORF">CAL26_17305</name>
</gene>
<dbReference type="EMBL" id="NEVJ01000003">
    <property type="protein sequence ID" value="OZI19386.1"/>
    <property type="molecule type" value="Genomic_DNA"/>
</dbReference>
<dbReference type="NCBIfam" id="TIGR00171">
    <property type="entry name" value="leuD"/>
    <property type="match status" value="1"/>
</dbReference>
<name>A0A261R313_9BORD</name>
<dbReference type="RefSeq" id="WP_094848043.1">
    <property type="nucleotide sequence ID" value="NZ_NEVJ01000003.1"/>
</dbReference>
<accession>A0A261R313</accession>
<proteinExistence type="inferred from homology"/>
<evidence type="ECO:0000313" key="12">
    <source>
        <dbReference type="EMBL" id="OZI19386.1"/>
    </source>
</evidence>
<dbReference type="PANTHER" id="PTHR43345:SF5">
    <property type="entry name" value="3-ISOPROPYLMALATE DEHYDRATASE SMALL SUBUNIT"/>
    <property type="match status" value="1"/>
</dbReference>
<evidence type="ECO:0000256" key="1">
    <source>
        <dbReference type="ARBA" id="ARBA00000491"/>
    </source>
</evidence>
<keyword evidence="7" id="KW-0432">Leucine biosynthesis</keyword>